<dbReference type="Proteomes" id="UP001139721">
    <property type="component" value="Unassembled WGS sequence"/>
</dbReference>
<name>A0A9X2D378_9GAMM</name>
<feature type="transmembrane region" description="Helical" evidence="1">
    <location>
        <begin position="396"/>
        <end position="413"/>
    </location>
</feature>
<keyword evidence="1" id="KW-1133">Transmembrane helix</keyword>
<feature type="transmembrane region" description="Helical" evidence="1">
    <location>
        <begin position="160"/>
        <end position="179"/>
    </location>
</feature>
<dbReference type="AlphaFoldDB" id="A0A9X2D378"/>
<dbReference type="EMBL" id="JAJKBJ010000034">
    <property type="protein sequence ID" value="MCL9685676.1"/>
    <property type="molecule type" value="Genomic_DNA"/>
</dbReference>
<proteinExistence type="predicted"/>
<feature type="transmembrane region" description="Helical" evidence="1">
    <location>
        <begin position="345"/>
        <end position="365"/>
    </location>
</feature>
<feature type="transmembrane region" description="Helical" evidence="1">
    <location>
        <begin position="77"/>
        <end position="96"/>
    </location>
</feature>
<keyword evidence="1" id="KW-0472">Membrane</keyword>
<feature type="transmembrane region" description="Helical" evidence="1">
    <location>
        <begin position="230"/>
        <end position="249"/>
    </location>
</feature>
<feature type="transmembrane region" description="Helical" evidence="1">
    <location>
        <begin position="420"/>
        <end position="439"/>
    </location>
</feature>
<feature type="transmembrane region" description="Helical" evidence="1">
    <location>
        <begin position="191"/>
        <end position="218"/>
    </location>
</feature>
<evidence type="ECO:0000313" key="3">
    <source>
        <dbReference type="Proteomes" id="UP001139721"/>
    </source>
</evidence>
<accession>A0A9X2D378</accession>
<feature type="transmembrane region" description="Helical" evidence="1">
    <location>
        <begin position="255"/>
        <end position="277"/>
    </location>
</feature>
<keyword evidence="3" id="KW-1185">Reference proteome</keyword>
<comment type="caution">
    <text evidence="2">The sequence shown here is derived from an EMBL/GenBank/DDBJ whole genome shotgun (WGS) entry which is preliminary data.</text>
</comment>
<feature type="transmembrane region" description="Helical" evidence="1">
    <location>
        <begin position="289"/>
        <end position="309"/>
    </location>
</feature>
<organism evidence="2 3">
    <name type="scientific">Legionella maioricensis</name>
    <dbReference type="NCBI Taxonomy" id="2896528"/>
    <lineage>
        <taxon>Bacteria</taxon>
        <taxon>Pseudomonadati</taxon>
        <taxon>Pseudomonadota</taxon>
        <taxon>Gammaproteobacteria</taxon>
        <taxon>Legionellales</taxon>
        <taxon>Legionellaceae</taxon>
        <taxon>Legionella</taxon>
    </lineage>
</organism>
<evidence type="ECO:0000256" key="1">
    <source>
        <dbReference type="SAM" id="Phobius"/>
    </source>
</evidence>
<keyword evidence="1" id="KW-0812">Transmembrane</keyword>
<feature type="transmembrane region" description="Helical" evidence="1">
    <location>
        <begin position="137"/>
        <end position="153"/>
    </location>
</feature>
<dbReference type="RefSeq" id="WP_250424570.1">
    <property type="nucleotide sequence ID" value="NZ_JAJKBJ010000034.1"/>
</dbReference>
<feature type="transmembrane region" description="Helical" evidence="1">
    <location>
        <begin position="103"/>
        <end position="125"/>
    </location>
</feature>
<protein>
    <submittedName>
        <fullName evidence="2">Uncharacterized protein</fullName>
    </submittedName>
</protein>
<feature type="transmembrane region" description="Helical" evidence="1">
    <location>
        <begin position="372"/>
        <end position="390"/>
    </location>
</feature>
<reference evidence="2" key="1">
    <citation type="submission" date="2021-11" db="EMBL/GenBank/DDBJ databases">
        <title>Legionella maioricencis sp. nov., a new species isolated from hot water samples in Mallorca.</title>
        <authorList>
            <person name="Crespi S."/>
            <person name="Drasar V."/>
            <person name="Salva-Serra F."/>
            <person name="Jaen-Luchoro D."/>
            <person name="Pineiro-Iglesias B."/>
            <person name="Aliaga F."/>
            <person name="Fernandez-Juarez V."/>
            <person name="Coll G."/>
            <person name="Moore E.R.B."/>
            <person name="Bennasar-Figueras A."/>
        </authorList>
    </citation>
    <scope>NUCLEOTIDE SEQUENCE</scope>
    <source>
        <strain evidence="2">HCPI-6</strain>
    </source>
</reference>
<gene>
    <name evidence="2" type="ORF">LOX96_16365</name>
</gene>
<feature type="transmembrane region" description="Helical" evidence="1">
    <location>
        <begin position="12"/>
        <end position="32"/>
    </location>
</feature>
<evidence type="ECO:0000313" key="2">
    <source>
        <dbReference type="EMBL" id="MCL9685676.1"/>
    </source>
</evidence>
<sequence>MINYLPKKCTVIFLLSLIGIILTHYSAILAALHQHYFVYEHDAYMHMVLALNVLKSHQWYAGINPLINAPYGADTHAWTQATMIVLIGGTYLFKLFFPLKKALYIWSFILPMLCNLLSVFALLWSVRPLKTTNSQDLFLVAAFLLNPVMHFVYQPLRVDYDFLLVSVSIVYWGCLLRFISIDNKFWACMTAVVAGLGIWISISFTVVVFVGMAAMFWLSLVREQLNAANVSLFLLVLCLSLALVIPLEYRNFFTIAYDIVSVVYLTFFLLVLACFIIYSRYLKGAKNALNLISILSMAVLLFLMMNYNFPGFYKGPYNAVSPYLLKYFFPNNVEFYSPFIIDNSFALALLLYFIVGAGYCYYLYLNREMTNLQGLILFGAAITSLLTAYMNRWGRIATPLNIVLISFFVAYFANTKVNQLFKWSLIGLLVILPSLLFMISRNPASVETQQCQKQFDSMIEDNLLEQPQFSRDKILFMSSNYGPFILYFTHFAVVAINDHHNPMGIEDTFNFFKEDESAAKSMVRRRNIDLILLCNAPTFNLDKSDWVERIHLPEKYSKWRLYRHVHADS</sequence>